<evidence type="ECO:0000256" key="1">
    <source>
        <dbReference type="ARBA" id="ARBA00022884"/>
    </source>
</evidence>
<dbReference type="Proteomes" id="UP001420932">
    <property type="component" value="Unassembled WGS sequence"/>
</dbReference>
<organism evidence="4 5">
    <name type="scientific">Stephania yunnanensis</name>
    <dbReference type="NCBI Taxonomy" id="152371"/>
    <lineage>
        <taxon>Eukaryota</taxon>
        <taxon>Viridiplantae</taxon>
        <taxon>Streptophyta</taxon>
        <taxon>Embryophyta</taxon>
        <taxon>Tracheophyta</taxon>
        <taxon>Spermatophyta</taxon>
        <taxon>Magnoliopsida</taxon>
        <taxon>Ranunculales</taxon>
        <taxon>Menispermaceae</taxon>
        <taxon>Menispermoideae</taxon>
        <taxon>Cissampelideae</taxon>
        <taxon>Stephania</taxon>
    </lineage>
</organism>
<keyword evidence="1" id="KW-0694">RNA-binding</keyword>
<comment type="caution">
    <text evidence="4">The sequence shown here is derived from an EMBL/GenBank/DDBJ whole genome shotgun (WGS) entry which is preliminary data.</text>
</comment>
<reference evidence="4 5" key="1">
    <citation type="submission" date="2024-01" db="EMBL/GenBank/DDBJ databases">
        <title>Genome assemblies of Stephania.</title>
        <authorList>
            <person name="Yang L."/>
        </authorList>
    </citation>
    <scope>NUCLEOTIDE SEQUENCE [LARGE SCALE GENOMIC DNA]</scope>
    <source>
        <strain evidence="4">YNDBR</strain>
        <tissue evidence="4">Leaf</tissue>
    </source>
</reference>
<evidence type="ECO:0000313" key="5">
    <source>
        <dbReference type="Proteomes" id="UP001420932"/>
    </source>
</evidence>
<dbReference type="EMBL" id="JBBNAF010000002">
    <property type="protein sequence ID" value="KAK9164282.1"/>
    <property type="molecule type" value="Genomic_DNA"/>
</dbReference>
<evidence type="ECO:0000256" key="2">
    <source>
        <dbReference type="SAM" id="MobiDB-lite"/>
    </source>
</evidence>
<feature type="region of interest" description="Disordered" evidence="2">
    <location>
        <begin position="1"/>
        <end position="101"/>
    </location>
</feature>
<accession>A0AAP0L5S9</accession>
<dbReference type="InterPro" id="IPR012677">
    <property type="entry name" value="Nucleotide-bd_a/b_plait_sf"/>
</dbReference>
<feature type="domain" description="Mei2-like C-terminal RNA recognition motif" evidence="3">
    <location>
        <begin position="108"/>
        <end position="216"/>
    </location>
</feature>
<proteinExistence type="predicted"/>
<name>A0AAP0L5S9_9MAGN</name>
<sequence length="259" mass="28745">MDHSSSQPSISISELDSHCGGPGGPATANEPAHEEQSMVTKNDIMSGGAGQAAAATHTMLRSGFPRVRDGRRTAWKAKSVTMSHDGPDGSEPAASHGFESEEPARCTKTTVMIKNIPNRFTRETLLEIMDDYCRSENQRGVHAISTTAYDFLYLPIDFWSKANKGYAFVNFTTPTAAWSFRLFFTKYKWDLHNSKKICEVTYARIQGKDAMIEHFRSTVFPCTTDEYLPVYFEPSRDGSTKLVKQCVVGKAVSSLGYKT</sequence>
<dbReference type="AlphaFoldDB" id="A0AAP0L5S9"/>
<keyword evidence="5" id="KW-1185">Reference proteome</keyword>
<feature type="compositionally biased region" description="Low complexity" evidence="2">
    <location>
        <begin position="1"/>
        <end position="13"/>
    </location>
</feature>
<evidence type="ECO:0000313" key="4">
    <source>
        <dbReference type="EMBL" id="KAK9164282.1"/>
    </source>
</evidence>
<dbReference type="InterPro" id="IPR007201">
    <property type="entry name" value="Mei2-like_Rrm_C"/>
</dbReference>
<evidence type="ECO:0000259" key="3">
    <source>
        <dbReference type="Pfam" id="PF04059"/>
    </source>
</evidence>
<dbReference type="GO" id="GO:0003723">
    <property type="term" value="F:RNA binding"/>
    <property type="evidence" value="ECO:0007669"/>
    <property type="project" value="UniProtKB-KW"/>
</dbReference>
<dbReference type="SUPFAM" id="SSF54928">
    <property type="entry name" value="RNA-binding domain, RBD"/>
    <property type="match status" value="1"/>
</dbReference>
<dbReference type="Gene3D" id="3.30.70.330">
    <property type="match status" value="1"/>
</dbReference>
<protein>
    <recommendedName>
        <fullName evidence="3">Mei2-like C-terminal RNA recognition motif domain-containing protein</fullName>
    </recommendedName>
</protein>
<gene>
    <name evidence="4" type="ORF">Syun_005184</name>
</gene>
<dbReference type="Pfam" id="PF04059">
    <property type="entry name" value="RRM_2"/>
    <property type="match status" value="1"/>
</dbReference>
<dbReference type="PANTHER" id="PTHR23189">
    <property type="entry name" value="RNA RECOGNITION MOTIF-CONTAINING"/>
    <property type="match status" value="1"/>
</dbReference>
<dbReference type="InterPro" id="IPR035979">
    <property type="entry name" value="RBD_domain_sf"/>
</dbReference>